<keyword evidence="2 6" id="KW-1003">Cell membrane</keyword>
<comment type="subcellular location">
    <subcellularLocation>
        <location evidence="1 6">Cell membrane</location>
        <topology evidence="1 6">Multi-pass membrane protein</topology>
    </subcellularLocation>
</comment>
<evidence type="ECO:0000256" key="6">
    <source>
        <dbReference type="RuleBase" id="RU366058"/>
    </source>
</evidence>
<dbReference type="PANTHER" id="PTHR12677">
    <property type="entry name" value="GOLGI APPARATUS MEMBRANE PROTEIN TVP38-RELATED"/>
    <property type="match status" value="1"/>
</dbReference>
<proteinExistence type="inferred from homology"/>
<keyword evidence="4 6" id="KW-1133">Transmembrane helix</keyword>
<reference evidence="8 9" key="1">
    <citation type="submission" date="2022-10" db="EMBL/GenBank/DDBJ databases">
        <title>Comparative genomics and taxonomic characterization of three novel marine species of genus Reichenbachiella exhibiting antioxidant and polysaccharide degradation activities.</title>
        <authorList>
            <person name="Muhammad N."/>
            <person name="Lee Y.-J."/>
            <person name="Ko J."/>
            <person name="Kim S.-G."/>
        </authorList>
    </citation>
    <scope>NUCLEOTIDE SEQUENCE [LARGE SCALE GENOMIC DNA]</scope>
    <source>
        <strain evidence="8 9">ABR2-5</strain>
    </source>
</reference>
<protein>
    <recommendedName>
        <fullName evidence="6">TVP38/TMEM64 family membrane protein</fullName>
    </recommendedName>
</protein>
<dbReference type="InterPro" id="IPR032816">
    <property type="entry name" value="VTT_dom"/>
</dbReference>
<feature type="transmembrane region" description="Helical" evidence="6">
    <location>
        <begin position="86"/>
        <end position="104"/>
    </location>
</feature>
<keyword evidence="3 6" id="KW-0812">Transmembrane</keyword>
<evidence type="ECO:0000256" key="2">
    <source>
        <dbReference type="ARBA" id="ARBA00022475"/>
    </source>
</evidence>
<feature type="transmembrane region" description="Helical" evidence="6">
    <location>
        <begin position="52"/>
        <end position="80"/>
    </location>
</feature>
<feature type="transmembrane region" description="Helical" evidence="6">
    <location>
        <begin position="199"/>
        <end position="218"/>
    </location>
</feature>
<evidence type="ECO:0000256" key="4">
    <source>
        <dbReference type="ARBA" id="ARBA00022989"/>
    </source>
</evidence>
<evidence type="ECO:0000313" key="8">
    <source>
        <dbReference type="EMBL" id="MCV9387991.1"/>
    </source>
</evidence>
<comment type="similarity">
    <text evidence="6">Belongs to the TVP38/TMEM64 family.</text>
</comment>
<name>A0ABT3CWP4_9BACT</name>
<evidence type="ECO:0000259" key="7">
    <source>
        <dbReference type="Pfam" id="PF09335"/>
    </source>
</evidence>
<dbReference type="Proteomes" id="UP001300692">
    <property type="component" value="Unassembled WGS sequence"/>
</dbReference>
<dbReference type="RefSeq" id="WP_264138813.1">
    <property type="nucleotide sequence ID" value="NZ_JAOYOD010000001.1"/>
</dbReference>
<feature type="domain" description="VTT" evidence="7">
    <location>
        <begin position="69"/>
        <end position="185"/>
    </location>
</feature>
<accession>A0ABT3CWP4</accession>
<dbReference type="PANTHER" id="PTHR12677:SF59">
    <property type="entry name" value="GOLGI APPARATUS MEMBRANE PROTEIN TVP38-RELATED"/>
    <property type="match status" value="1"/>
</dbReference>
<evidence type="ECO:0000256" key="1">
    <source>
        <dbReference type="ARBA" id="ARBA00004651"/>
    </source>
</evidence>
<sequence length="222" mass="25506">MQSKFLSLINEQKNMGLLMLWMAIIPIASSLTATYIFISLEEEILAFNGWQWGLFYVLSMLTMTFAVTPTTYVAIVSGYFLGWESLPMVVVSYQLASLLGYFFAGRLSEGFISGIENYYPKSRRYFYNVERKQWSTTFLSRISPALPFALMNVVLSVSRIRLAPFFWAGLIGMLPRTVFFIWVGSQAQYFSEAIQNKEGQFWMIALSVLGIYLLYRLIKPRG</sequence>
<evidence type="ECO:0000313" key="9">
    <source>
        <dbReference type="Proteomes" id="UP001300692"/>
    </source>
</evidence>
<keyword evidence="9" id="KW-1185">Reference proteome</keyword>
<evidence type="ECO:0000256" key="5">
    <source>
        <dbReference type="ARBA" id="ARBA00023136"/>
    </source>
</evidence>
<feature type="transmembrane region" description="Helical" evidence="6">
    <location>
        <begin position="165"/>
        <end position="187"/>
    </location>
</feature>
<organism evidence="8 9">
    <name type="scientific">Reichenbachiella ulvae</name>
    <dbReference type="NCBI Taxonomy" id="2980104"/>
    <lineage>
        <taxon>Bacteria</taxon>
        <taxon>Pseudomonadati</taxon>
        <taxon>Bacteroidota</taxon>
        <taxon>Cytophagia</taxon>
        <taxon>Cytophagales</taxon>
        <taxon>Reichenbachiellaceae</taxon>
        <taxon>Reichenbachiella</taxon>
    </lineage>
</organism>
<dbReference type="InterPro" id="IPR015414">
    <property type="entry name" value="TMEM64"/>
</dbReference>
<feature type="transmembrane region" description="Helical" evidence="6">
    <location>
        <begin position="20"/>
        <end position="40"/>
    </location>
</feature>
<dbReference type="EMBL" id="JAOYOD010000001">
    <property type="protein sequence ID" value="MCV9387991.1"/>
    <property type="molecule type" value="Genomic_DNA"/>
</dbReference>
<evidence type="ECO:0000256" key="3">
    <source>
        <dbReference type="ARBA" id="ARBA00022692"/>
    </source>
</evidence>
<gene>
    <name evidence="8" type="ORF">N7U62_15010</name>
</gene>
<dbReference type="Pfam" id="PF09335">
    <property type="entry name" value="VTT_dom"/>
    <property type="match status" value="1"/>
</dbReference>
<comment type="caution">
    <text evidence="8">The sequence shown here is derived from an EMBL/GenBank/DDBJ whole genome shotgun (WGS) entry which is preliminary data.</text>
</comment>
<keyword evidence="5 6" id="KW-0472">Membrane</keyword>